<keyword evidence="2" id="KW-1185">Reference proteome</keyword>
<reference evidence="1" key="1">
    <citation type="submission" date="2022-11" db="EMBL/GenBank/DDBJ databases">
        <title>Genome Sequence of Nemania bipapillata.</title>
        <authorList>
            <person name="Buettner E."/>
        </authorList>
    </citation>
    <scope>NUCLEOTIDE SEQUENCE</scope>
    <source>
        <strain evidence="1">CP14</strain>
    </source>
</reference>
<dbReference type="EMBL" id="JAPESX010000127">
    <property type="protein sequence ID" value="KAJ8123094.1"/>
    <property type="molecule type" value="Genomic_DNA"/>
</dbReference>
<gene>
    <name evidence="1" type="ORF">ONZ43_g872</name>
</gene>
<accession>A0ACC2J6K6</accession>
<name>A0ACC2J6K6_9PEZI</name>
<comment type="caution">
    <text evidence="1">The sequence shown here is derived from an EMBL/GenBank/DDBJ whole genome shotgun (WGS) entry which is preliminary data.</text>
</comment>
<organism evidence="1 2">
    <name type="scientific">Nemania bipapillata</name>
    <dbReference type="NCBI Taxonomy" id="110536"/>
    <lineage>
        <taxon>Eukaryota</taxon>
        <taxon>Fungi</taxon>
        <taxon>Dikarya</taxon>
        <taxon>Ascomycota</taxon>
        <taxon>Pezizomycotina</taxon>
        <taxon>Sordariomycetes</taxon>
        <taxon>Xylariomycetidae</taxon>
        <taxon>Xylariales</taxon>
        <taxon>Xylariaceae</taxon>
        <taxon>Nemania</taxon>
    </lineage>
</organism>
<proteinExistence type="predicted"/>
<sequence>MAKYAFHDDYSEGAHPNIIDALTRTNFTQQSGYGEDEFSNSARKAIRTLIGADEAGVFFTPGGTGANLLSIACYLRSHQSIIAAESAHIVGKEAAAVEATGHKVLTAPAVDGKLTPENIQSVFDENLLFAYQTKIKMVFVSNTTEIGTVYTKSELAAVAAVCKKLGLLLLLDGARLGSALTSPKNDMTLKDIYDLTDIFWIGGTKNGALLGEAVVIKDPSLGADFPHHMKQRGALLAKGRVIGIQFATLFQNDLFFRLARDANSMAAELSSCLRKMGFRLWANTESNQVFPILSQQLVDVLQNDFEFFIWDCLQDGSLVVRLVTSWATEPSQVKKFCSVVEDWVKYHGN</sequence>
<protein>
    <submittedName>
        <fullName evidence="1">Uncharacterized protein</fullName>
    </submittedName>
</protein>
<evidence type="ECO:0000313" key="1">
    <source>
        <dbReference type="EMBL" id="KAJ8123094.1"/>
    </source>
</evidence>
<dbReference type="Proteomes" id="UP001153334">
    <property type="component" value="Unassembled WGS sequence"/>
</dbReference>
<evidence type="ECO:0000313" key="2">
    <source>
        <dbReference type="Proteomes" id="UP001153334"/>
    </source>
</evidence>